<dbReference type="AlphaFoldDB" id="A0A1N5TVL4"/>
<name>A0A1N5TVL4_9ARCH</name>
<dbReference type="EMBL" id="LT719092">
    <property type="protein sequence ID" value="SJK84547.1"/>
    <property type="molecule type" value="Genomic_DNA"/>
</dbReference>
<reference evidence="2" key="2">
    <citation type="submission" date="2016-06" db="EMBL/GenBank/DDBJ databases">
        <authorList>
            <person name="Olsen C.W."/>
            <person name="Carey S."/>
            <person name="Hinshaw L."/>
            <person name="Karasin A.I."/>
        </authorList>
    </citation>
    <scope>NUCLEOTIDE SEQUENCE [LARGE SCALE GENOMIC DNA]</scope>
    <source>
        <strain evidence="2">PM4</strain>
    </source>
</reference>
<dbReference type="STRING" id="1673428.CPM_0688"/>
<reference evidence="3" key="3">
    <citation type="submission" date="2016-06" db="EMBL/GenBank/DDBJ databases">
        <authorList>
            <person name="Toshchakov V.S."/>
        </authorList>
    </citation>
    <scope>NUCLEOTIDE SEQUENCE [LARGE SCALE GENOMIC DNA]</scope>
    <source>
        <strain>PM4 (JCM 30641</strain>
        <strain evidence="3">\VKM B-2940)</strain>
    </source>
</reference>
<evidence type="ECO:0000313" key="3">
    <source>
        <dbReference type="Proteomes" id="UP000187822"/>
    </source>
</evidence>
<dbReference type="RefSeq" id="WP_077076060.1">
    <property type="nucleotide sequence ID" value="NZ_LT671858.1"/>
</dbReference>
<gene>
    <name evidence="2" type="ORF">CPM_0688</name>
    <name evidence="1" type="ORF">CSP5_0691</name>
</gene>
<dbReference type="Proteomes" id="UP000187822">
    <property type="component" value="Chromosome I"/>
</dbReference>
<evidence type="ECO:0000313" key="4">
    <source>
        <dbReference type="Proteomes" id="UP000195607"/>
    </source>
</evidence>
<protein>
    <submittedName>
        <fullName evidence="1">Uncharacterized protein</fullName>
    </submittedName>
</protein>
<accession>A0A1N5TVL4</accession>
<proteinExistence type="predicted"/>
<dbReference type="EMBL" id="LT671858">
    <property type="protein sequence ID" value="SIM51969.1"/>
    <property type="molecule type" value="Genomic_DNA"/>
</dbReference>
<dbReference type="Proteomes" id="UP000195607">
    <property type="component" value="Chromosome I"/>
</dbReference>
<reference evidence="1 4" key="1">
    <citation type="submission" date="2016-04" db="EMBL/GenBank/DDBJ databases">
        <authorList>
            <person name="Evans L.H."/>
            <person name="Alamgir A."/>
            <person name="Owens N."/>
            <person name="Weber N.D."/>
            <person name="Virtaneva K."/>
            <person name="Barbian K."/>
            <person name="Babar A."/>
            <person name="Rosenke K."/>
        </authorList>
    </citation>
    <scope>NUCLEOTIDE SEQUENCE [LARGE SCALE GENOMIC DNA]</scope>
    <source>
        <strain evidence="1">S5</strain>
        <strain evidence="4">S5(T) (JCM 30642 \VKM B-2941)</strain>
    </source>
</reference>
<evidence type="ECO:0000313" key="2">
    <source>
        <dbReference type="EMBL" id="SJK84547.1"/>
    </source>
</evidence>
<dbReference type="GeneID" id="41587971"/>
<keyword evidence="3" id="KW-1185">Reference proteome</keyword>
<sequence>MNIGIDNIDRKLSQEQKDFKELIVISCMNDIDLYNSNAIRFARKYIPQKAIDYYLPPNMVFDREVYQIILDRMIHNYHVMKSLRFEIQYAKDRGREPDPTDLEQLKVGENLGF</sequence>
<organism evidence="1 4">
    <name type="scientific">Cuniculiplasma divulgatum</name>
    <dbReference type="NCBI Taxonomy" id="1673428"/>
    <lineage>
        <taxon>Archaea</taxon>
        <taxon>Methanobacteriati</taxon>
        <taxon>Thermoplasmatota</taxon>
        <taxon>Thermoplasmata</taxon>
        <taxon>Thermoplasmatales</taxon>
        <taxon>Cuniculiplasmataceae</taxon>
        <taxon>Cuniculiplasma</taxon>
    </lineage>
</organism>
<evidence type="ECO:0000313" key="1">
    <source>
        <dbReference type="EMBL" id="SIM51969.1"/>
    </source>
</evidence>
<dbReference type="KEGG" id="cdiv:CPM_0688"/>